<dbReference type="OrthoDB" id="9787818at2"/>
<dbReference type="InterPro" id="IPR013655">
    <property type="entry name" value="PAS_fold_3"/>
</dbReference>
<feature type="domain" description="Response regulatory" evidence="9">
    <location>
        <begin position="22"/>
        <end position="138"/>
    </location>
</feature>
<sequence length="547" mass="61604">MPDEPARGSEGIPLPREVGGIALLYVEDEADARVMVAKMLSMNYPHLTIYHADNGASGLELYRQRRPDIVMTDINMPVMDGIRMSREIKSLNPEVHIIAVTAHSDTSYLLNAIEIGVHNYVLKPLNYQELFGVIDKVLEQVTLKRLVGEQNQRILESEKQLAGSQRIAHLGSWEWHVDCGTMKWSDELYRICGLDPGSLTPDYQRFLELFSVEDRPVIEGLMHDALKGEAEEDHRFCRVLRPDDSRRIVRVEADLLTEDRGQKATVIGTCHDVTELKEAEEQVRLLTEDLERRVIQRTSLLQATVSELESFSYFVSHDLRAPVARLEGYCKALLEDCGAEGHGNCQQYAERAEHVAQQIKQIIDAFNSLTHYARCALALGETDLSSMVREVAQELQQGEPQRRVEVLVAPGIRVRGDAELLRTALSELLKNAWKFTSTTEYARIEFGRRVQEGASIYYVKDNGAGFNMKYVDKLFKPFQTIHTPGEFDWSGTGIGLAKVHSIILRHGGRVWAEGEVGYGATFSFTLEPNPETGSYLTEGLSSQEQRG</sequence>
<keyword evidence="5 11" id="KW-0418">Kinase</keyword>
<dbReference type="InterPro" id="IPR000014">
    <property type="entry name" value="PAS"/>
</dbReference>
<evidence type="ECO:0000313" key="11">
    <source>
        <dbReference type="EMBL" id="ACH39133.1"/>
    </source>
</evidence>
<feature type="domain" description="Histidine kinase" evidence="8">
    <location>
        <begin position="314"/>
        <end position="530"/>
    </location>
</feature>
<name>B5EDD7_CITBB</name>
<dbReference type="PROSITE" id="PS50109">
    <property type="entry name" value="HIS_KIN"/>
    <property type="match status" value="1"/>
</dbReference>
<evidence type="ECO:0000256" key="2">
    <source>
        <dbReference type="ARBA" id="ARBA00012438"/>
    </source>
</evidence>
<dbReference type="PRINTS" id="PR00344">
    <property type="entry name" value="BCTRLSENSOR"/>
</dbReference>
<dbReference type="Gene3D" id="3.40.50.2300">
    <property type="match status" value="1"/>
</dbReference>
<dbReference type="GO" id="GO:0030295">
    <property type="term" value="F:protein kinase activator activity"/>
    <property type="evidence" value="ECO:0007669"/>
    <property type="project" value="TreeGrafter"/>
</dbReference>
<gene>
    <name evidence="11" type="ordered locus">Gbem_2120</name>
</gene>
<reference evidence="11 12" key="1">
    <citation type="submission" date="2008-07" db="EMBL/GenBank/DDBJ databases">
        <title>Complete sequence of Geobacter bemidjiensis BEM.</title>
        <authorList>
            <consortium name="US DOE Joint Genome Institute"/>
            <person name="Lucas S."/>
            <person name="Copeland A."/>
            <person name="Lapidus A."/>
            <person name="Glavina del Rio T."/>
            <person name="Dalin E."/>
            <person name="Tice H."/>
            <person name="Bruce D."/>
            <person name="Goodwin L."/>
            <person name="Pitluck S."/>
            <person name="Kiss H."/>
            <person name="Brettin T."/>
            <person name="Detter J.C."/>
            <person name="Han C."/>
            <person name="Kuske C.R."/>
            <person name="Schmutz J."/>
            <person name="Larimer F."/>
            <person name="Land M."/>
            <person name="Hauser L."/>
            <person name="Kyrpides N."/>
            <person name="Lykidis A."/>
            <person name="Lovley D."/>
            <person name="Richardson P."/>
        </authorList>
    </citation>
    <scope>NUCLEOTIDE SEQUENCE [LARGE SCALE GENOMIC DNA]</scope>
    <source>
        <strain evidence="12">ATCC BAA-1014 / DSM 16622 / JCM 12645 / Bem</strain>
    </source>
</reference>
<dbReference type="EMBL" id="CP001124">
    <property type="protein sequence ID" value="ACH39133.1"/>
    <property type="molecule type" value="Genomic_DNA"/>
</dbReference>
<dbReference type="CDD" id="cd17536">
    <property type="entry name" value="REC_YesN-like"/>
    <property type="match status" value="1"/>
</dbReference>
<evidence type="ECO:0000256" key="5">
    <source>
        <dbReference type="ARBA" id="ARBA00022777"/>
    </source>
</evidence>
<dbReference type="GO" id="GO:0007234">
    <property type="term" value="P:osmosensory signaling via phosphorelay pathway"/>
    <property type="evidence" value="ECO:0007669"/>
    <property type="project" value="TreeGrafter"/>
</dbReference>
<organism evidence="11 12">
    <name type="scientific">Citrifermentans bemidjiense (strain ATCC BAA-1014 / DSM 16622 / JCM 12645 / Bem)</name>
    <name type="common">Geobacter bemidjiensis</name>
    <dbReference type="NCBI Taxonomy" id="404380"/>
    <lineage>
        <taxon>Bacteria</taxon>
        <taxon>Pseudomonadati</taxon>
        <taxon>Thermodesulfobacteriota</taxon>
        <taxon>Desulfuromonadia</taxon>
        <taxon>Geobacterales</taxon>
        <taxon>Geobacteraceae</taxon>
        <taxon>Citrifermentans</taxon>
    </lineage>
</organism>
<dbReference type="GO" id="GO:0000156">
    <property type="term" value="F:phosphorelay response regulator activity"/>
    <property type="evidence" value="ECO:0007669"/>
    <property type="project" value="TreeGrafter"/>
</dbReference>
<dbReference type="NCBIfam" id="TIGR00229">
    <property type="entry name" value="sensory_box"/>
    <property type="match status" value="1"/>
</dbReference>
<dbReference type="FunFam" id="3.30.565.10:FF:000006">
    <property type="entry name" value="Sensor histidine kinase WalK"/>
    <property type="match status" value="1"/>
</dbReference>
<evidence type="ECO:0000259" key="8">
    <source>
        <dbReference type="PROSITE" id="PS50109"/>
    </source>
</evidence>
<dbReference type="PROSITE" id="PS50113">
    <property type="entry name" value="PAC"/>
    <property type="match status" value="1"/>
</dbReference>
<evidence type="ECO:0000256" key="6">
    <source>
        <dbReference type="ARBA" id="ARBA00023136"/>
    </source>
</evidence>
<dbReference type="InterPro" id="IPR001789">
    <property type="entry name" value="Sig_transdc_resp-reg_receiver"/>
</dbReference>
<reference evidence="11 12" key="2">
    <citation type="journal article" date="2010" name="BMC Genomics">
        <title>The genome of Geobacter bemidjiensis, exemplar for the subsurface clade of Geobacter species that predominate in Fe(III)-reducing subsurface environments.</title>
        <authorList>
            <person name="Aklujkar M."/>
            <person name="Young N.D."/>
            <person name="Holmes D."/>
            <person name="Chavan M."/>
            <person name="Risso C."/>
            <person name="Kiss H.E."/>
            <person name="Han C.S."/>
            <person name="Land M.L."/>
            <person name="Lovley D.R."/>
        </authorList>
    </citation>
    <scope>NUCLEOTIDE SEQUENCE [LARGE SCALE GENOMIC DNA]</scope>
    <source>
        <strain evidence="12">ATCC BAA-1014 / DSM 16622 / JCM 12645 / Bem</strain>
    </source>
</reference>
<dbReference type="RefSeq" id="WP_012530553.1">
    <property type="nucleotide sequence ID" value="NC_011146.1"/>
</dbReference>
<evidence type="ECO:0000259" key="9">
    <source>
        <dbReference type="PROSITE" id="PS50110"/>
    </source>
</evidence>
<keyword evidence="3 7" id="KW-0597">Phosphoprotein</keyword>
<dbReference type="Gene3D" id="3.30.450.20">
    <property type="entry name" value="PAS domain"/>
    <property type="match status" value="1"/>
</dbReference>
<dbReference type="AlphaFoldDB" id="B5EDD7"/>
<dbReference type="SUPFAM" id="SSF55785">
    <property type="entry name" value="PYP-like sensor domain (PAS domain)"/>
    <property type="match status" value="1"/>
</dbReference>
<dbReference type="STRING" id="404380.Gbem_2120"/>
<dbReference type="SUPFAM" id="SSF47384">
    <property type="entry name" value="Homodimeric domain of signal transducing histidine kinase"/>
    <property type="match status" value="1"/>
</dbReference>
<dbReference type="HOGENOM" id="CLU_000445_114_72_7"/>
<evidence type="ECO:0000256" key="7">
    <source>
        <dbReference type="PROSITE-ProRule" id="PRU00169"/>
    </source>
</evidence>
<dbReference type="PANTHER" id="PTHR42878">
    <property type="entry name" value="TWO-COMPONENT HISTIDINE KINASE"/>
    <property type="match status" value="1"/>
</dbReference>
<dbReference type="Proteomes" id="UP000008825">
    <property type="component" value="Chromosome"/>
</dbReference>
<proteinExistence type="predicted"/>
<dbReference type="GO" id="GO:0000155">
    <property type="term" value="F:phosphorelay sensor kinase activity"/>
    <property type="evidence" value="ECO:0007669"/>
    <property type="project" value="InterPro"/>
</dbReference>
<dbReference type="KEGG" id="gbm:Gbem_2120"/>
<dbReference type="Gene3D" id="3.30.565.10">
    <property type="entry name" value="Histidine kinase-like ATPase, C-terminal domain"/>
    <property type="match status" value="1"/>
</dbReference>
<dbReference type="InterPro" id="IPR011006">
    <property type="entry name" value="CheY-like_superfamily"/>
</dbReference>
<dbReference type="SUPFAM" id="SSF52172">
    <property type="entry name" value="CheY-like"/>
    <property type="match status" value="1"/>
</dbReference>
<dbReference type="PANTHER" id="PTHR42878:SF15">
    <property type="entry name" value="BACTERIOPHYTOCHROME"/>
    <property type="match status" value="1"/>
</dbReference>
<dbReference type="SMART" id="SM00388">
    <property type="entry name" value="HisKA"/>
    <property type="match status" value="1"/>
</dbReference>
<feature type="modified residue" description="4-aspartylphosphate" evidence="7">
    <location>
        <position position="73"/>
    </location>
</feature>
<dbReference type="SUPFAM" id="SSF55874">
    <property type="entry name" value="ATPase domain of HSP90 chaperone/DNA topoisomerase II/histidine kinase"/>
    <property type="match status" value="1"/>
</dbReference>
<comment type="catalytic activity">
    <reaction evidence="1">
        <text>ATP + protein L-histidine = ADP + protein N-phospho-L-histidine.</text>
        <dbReference type="EC" id="2.7.13.3"/>
    </reaction>
</comment>
<evidence type="ECO:0000256" key="1">
    <source>
        <dbReference type="ARBA" id="ARBA00000085"/>
    </source>
</evidence>
<accession>B5EDD7</accession>
<protein>
    <recommendedName>
        <fullName evidence="2">histidine kinase</fullName>
        <ecNumber evidence="2">2.7.13.3</ecNumber>
    </recommendedName>
</protein>
<dbReference type="InterPro" id="IPR004358">
    <property type="entry name" value="Sig_transdc_His_kin-like_C"/>
</dbReference>
<dbReference type="SMART" id="SM00448">
    <property type="entry name" value="REC"/>
    <property type="match status" value="1"/>
</dbReference>
<dbReference type="GO" id="GO:0016020">
    <property type="term" value="C:membrane"/>
    <property type="evidence" value="ECO:0007669"/>
    <property type="project" value="UniProtKB-SubCell"/>
</dbReference>
<dbReference type="Pfam" id="PF02518">
    <property type="entry name" value="HATPase_c"/>
    <property type="match status" value="1"/>
</dbReference>
<dbReference type="CDD" id="cd00082">
    <property type="entry name" value="HisKA"/>
    <property type="match status" value="1"/>
</dbReference>
<dbReference type="eggNOG" id="COG4753">
    <property type="taxonomic scope" value="Bacteria"/>
</dbReference>
<evidence type="ECO:0000256" key="3">
    <source>
        <dbReference type="ARBA" id="ARBA00022553"/>
    </source>
</evidence>
<dbReference type="EC" id="2.7.13.3" evidence="2"/>
<dbReference type="Gene3D" id="1.10.287.130">
    <property type="match status" value="1"/>
</dbReference>
<dbReference type="PROSITE" id="PS50110">
    <property type="entry name" value="RESPONSE_REGULATORY"/>
    <property type="match status" value="1"/>
</dbReference>
<dbReference type="Pfam" id="PF00072">
    <property type="entry name" value="Response_reg"/>
    <property type="match status" value="1"/>
</dbReference>
<dbReference type="Pfam" id="PF08447">
    <property type="entry name" value="PAS_3"/>
    <property type="match status" value="1"/>
</dbReference>
<evidence type="ECO:0000259" key="10">
    <source>
        <dbReference type="PROSITE" id="PS50113"/>
    </source>
</evidence>
<dbReference type="InterPro" id="IPR003661">
    <property type="entry name" value="HisK_dim/P_dom"/>
</dbReference>
<dbReference type="InterPro" id="IPR003594">
    <property type="entry name" value="HATPase_dom"/>
</dbReference>
<dbReference type="InterPro" id="IPR000700">
    <property type="entry name" value="PAS-assoc_C"/>
</dbReference>
<dbReference type="InterPro" id="IPR035965">
    <property type="entry name" value="PAS-like_dom_sf"/>
</dbReference>
<evidence type="ECO:0000313" key="12">
    <source>
        <dbReference type="Proteomes" id="UP000008825"/>
    </source>
</evidence>
<keyword evidence="12" id="KW-1185">Reference proteome</keyword>
<dbReference type="SMART" id="SM00387">
    <property type="entry name" value="HATPase_c"/>
    <property type="match status" value="1"/>
</dbReference>
<evidence type="ECO:0000256" key="4">
    <source>
        <dbReference type="ARBA" id="ARBA00022679"/>
    </source>
</evidence>
<keyword evidence="6" id="KW-0472">Membrane</keyword>
<dbReference type="eggNOG" id="COG4251">
    <property type="taxonomic scope" value="Bacteria"/>
</dbReference>
<dbReference type="Gene3D" id="2.10.70.100">
    <property type="match status" value="1"/>
</dbReference>
<dbReference type="InterPro" id="IPR036890">
    <property type="entry name" value="HATPase_C_sf"/>
</dbReference>
<dbReference type="InterPro" id="IPR036097">
    <property type="entry name" value="HisK_dim/P_sf"/>
</dbReference>
<feature type="domain" description="PAC" evidence="10">
    <location>
        <begin position="230"/>
        <end position="285"/>
    </location>
</feature>
<dbReference type="InterPro" id="IPR005467">
    <property type="entry name" value="His_kinase_dom"/>
</dbReference>
<keyword evidence="4" id="KW-0808">Transferase</keyword>
<dbReference type="InterPro" id="IPR050351">
    <property type="entry name" value="BphY/WalK/GraS-like"/>
</dbReference>